<dbReference type="AlphaFoldDB" id="S8ABA9"/>
<reference evidence="10 11" key="1">
    <citation type="journal article" date="2013" name="PLoS Genet.">
        <title>Genomic mechanisms accounting for the adaptation to parasitism in nematode-trapping fungi.</title>
        <authorList>
            <person name="Meerupati T."/>
            <person name="Andersson K.M."/>
            <person name="Friman E."/>
            <person name="Kumar D."/>
            <person name="Tunlid A."/>
            <person name="Ahren D."/>
        </authorList>
    </citation>
    <scope>NUCLEOTIDE SEQUENCE [LARGE SCALE GENOMIC DNA]</scope>
    <source>
        <strain evidence="10 11">CBS 200.50</strain>
    </source>
</reference>
<protein>
    <recommendedName>
        <fullName evidence="9">BZIP domain-containing protein</fullName>
    </recommendedName>
</protein>
<dbReference type="CDD" id="cd14710">
    <property type="entry name" value="bZIP_HAC1-like"/>
    <property type="match status" value="1"/>
</dbReference>
<keyword evidence="4" id="KW-0238">DNA-binding</keyword>
<dbReference type="GO" id="GO:0045944">
    <property type="term" value="P:positive regulation of transcription by RNA polymerase II"/>
    <property type="evidence" value="ECO:0007669"/>
    <property type="project" value="InterPro"/>
</dbReference>
<dbReference type="InterPro" id="IPR046347">
    <property type="entry name" value="bZIP_sf"/>
</dbReference>
<evidence type="ECO:0000256" key="8">
    <source>
        <dbReference type="SAM" id="MobiDB-lite"/>
    </source>
</evidence>
<keyword evidence="5" id="KW-0804">Transcription</keyword>
<evidence type="ECO:0000259" key="9">
    <source>
        <dbReference type="PROSITE" id="PS50217"/>
    </source>
</evidence>
<dbReference type="eggNOG" id="ENOG502S526">
    <property type="taxonomic scope" value="Eukaryota"/>
</dbReference>
<feature type="compositionally biased region" description="Basic and acidic residues" evidence="8">
    <location>
        <begin position="118"/>
        <end position="129"/>
    </location>
</feature>
<dbReference type="HOGENOM" id="CLU_933752_0_0_1"/>
<evidence type="ECO:0000313" key="10">
    <source>
        <dbReference type="EMBL" id="EPS38371.1"/>
    </source>
</evidence>
<dbReference type="PROSITE" id="PS50217">
    <property type="entry name" value="BZIP"/>
    <property type="match status" value="1"/>
</dbReference>
<feature type="compositionally biased region" description="Polar residues" evidence="8">
    <location>
        <begin position="35"/>
        <end position="54"/>
    </location>
</feature>
<gene>
    <name evidence="10" type="ORF">H072_7878</name>
</gene>
<dbReference type="SMART" id="SM00338">
    <property type="entry name" value="BRLZ"/>
    <property type="match status" value="1"/>
</dbReference>
<keyword evidence="7" id="KW-0539">Nucleus</keyword>
<evidence type="ECO:0000256" key="7">
    <source>
        <dbReference type="ARBA" id="ARBA00023242"/>
    </source>
</evidence>
<evidence type="ECO:0000256" key="1">
    <source>
        <dbReference type="ARBA" id="ARBA00004123"/>
    </source>
</evidence>
<comment type="caution">
    <text evidence="10">The sequence shown here is derived from an EMBL/GenBank/DDBJ whole genome shotgun (WGS) entry which is preliminary data.</text>
</comment>
<feature type="domain" description="BZIP" evidence="9">
    <location>
        <begin position="97"/>
        <end position="160"/>
    </location>
</feature>
<organism evidence="10 11">
    <name type="scientific">Dactylellina haptotyla (strain CBS 200.50)</name>
    <name type="common">Nematode-trapping fungus</name>
    <name type="synonym">Monacrosporium haptotylum</name>
    <dbReference type="NCBI Taxonomy" id="1284197"/>
    <lineage>
        <taxon>Eukaryota</taxon>
        <taxon>Fungi</taxon>
        <taxon>Dikarya</taxon>
        <taxon>Ascomycota</taxon>
        <taxon>Pezizomycotina</taxon>
        <taxon>Orbiliomycetes</taxon>
        <taxon>Orbiliales</taxon>
        <taxon>Orbiliaceae</taxon>
        <taxon>Dactylellina</taxon>
    </lineage>
</organism>
<keyword evidence="11" id="KW-1185">Reference proteome</keyword>
<evidence type="ECO:0000256" key="2">
    <source>
        <dbReference type="ARBA" id="ARBA00007163"/>
    </source>
</evidence>
<dbReference type="Proteomes" id="UP000015100">
    <property type="component" value="Unassembled WGS sequence"/>
</dbReference>
<keyword evidence="6" id="KW-0834">Unfolded protein response</keyword>
<dbReference type="InterPro" id="IPR004827">
    <property type="entry name" value="bZIP"/>
</dbReference>
<dbReference type="GO" id="GO:0006986">
    <property type="term" value="P:response to unfolded protein"/>
    <property type="evidence" value="ECO:0007669"/>
    <property type="project" value="UniProtKB-KW"/>
</dbReference>
<dbReference type="GO" id="GO:0003677">
    <property type="term" value="F:DNA binding"/>
    <property type="evidence" value="ECO:0007669"/>
    <property type="project" value="UniProtKB-KW"/>
</dbReference>
<dbReference type="InterPro" id="IPR044280">
    <property type="entry name" value="Hac1/HY5"/>
</dbReference>
<feature type="region of interest" description="Disordered" evidence="8">
    <location>
        <begin position="27"/>
        <end position="129"/>
    </location>
</feature>
<comment type="similarity">
    <text evidence="2">Belongs to the bZIP family.</text>
</comment>
<dbReference type="OMA" id="QLEHNYL"/>
<evidence type="ECO:0000256" key="6">
    <source>
        <dbReference type="ARBA" id="ARBA00023230"/>
    </source>
</evidence>
<sequence>MSSPSSSPELGLWDSIDGMNYDMLIKNMAMPISPPSTSDGESEATSPTPSNGDSQEGDDKKDDKKPVKKRKSWGQELPTPTTNLPPRKRAKTEAEKEQRRIERVLRNRAAAHSSRERKRAEQEALEKRKKEIEVENQEMKSRIATLDQEFSDLQKKYKQLEHNYLLAKSHLPDSSAFIPQSIPEEKTITSDNVAMADVQALSPQSLIQSPAHDTTSCNDVVPPGPAVSVEQQQGGSSIDVNILKSDVLSSETVDSLWTDWTLFDDSSLNMGTDPLGLNVLPSQATLPSNALPASTLSDPSSFLDISFDLFGLGKDDKHSGSMDLDLFGAIGGAGMKDL</sequence>
<evidence type="ECO:0000256" key="3">
    <source>
        <dbReference type="ARBA" id="ARBA00023015"/>
    </source>
</evidence>
<dbReference type="Gene3D" id="1.20.5.170">
    <property type="match status" value="1"/>
</dbReference>
<feature type="compositionally biased region" description="Basic and acidic residues" evidence="8">
    <location>
        <begin position="91"/>
        <end position="105"/>
    </location>
</feature>
<comment type="subcellular location">
    <subcellularLocation>
        <location evidence="1">Nucleus</location>
    </subcellularLocation>
</comment>
<dbReference type="PANTHER" id="PTHR46714:SF6">
    <property type="entry name" value="TRANSCRIPTIONAL ACTIVATOR HAC1"/>
    <property type="match status" value="1"/>
</dbReference>
<proteinExistence type="inferred from homology"/>
<dbReference type="GO" id="GO:0005634">
    <property type="term" value="C:nucleus"/>
    <property type="evidence" value="ECO:0007669"/>
    <property type="project" value="UniProtKB-SubCell"/>
</dbReference>
<dbReference type="EMBL" id="AQGS01000570">
    <property type="protein sequence ID" value="EPS38371.1"/>
    <property type="molecule type" value="Genomic_DNA"/>
</dbReference>
<dbReference type="SUPFAM" id="SSF57959">
    <property type="entry name" value="Leucine zipper domain"/>
    <property type="match status" value="1"/>
</dbReference>
<dbReference type="STRING" id="1284197.S8ABA9"/>
<evidence type="ECO:0000256" key="5">
    <source>
        <dbReference type="ARBA" id="ARBA00023163"/>
    </source>
</evidence>
<accession>S8ABA9</accession>
<name>S8ABA9_DACHA</name>
<evidence type="ECO:0000313" key="11">
    <source>
        <dbReference type="Proteomes" id="UP000015100"/>
    </source>
</evidence>
<dbReference type="OrthoDB" id="674948at2759"/>
<evidence type="ECO:0000256" key="4">
    <source>
        <dbReference type="ARBA" id="ARBA00023125"/>
    </source>
</evidence>
<dbReference type="Pfam" id="PF00170">
    <property type="entry name" value="bZIP_1"/>
    <property type="match status" value="1"/>
</dbReference>
<reference evidence="11" key="2">
    <citation type="submission" date="2013-04" db="EMBL/GenBank/DDBJ databases">
        <title>Genomic mechanisms accounting for the adaptation to parasitism in nematode-trapping fungi.</title>
        <authorList>
            <person name="Ahren D.G."/>
        </authorList>
    </citation>
    <scope>NUCLEOTIDE SEQUENCE [LARGE SCALE GENOMIC DNA]</scope>
    <source>
        <strain evidence="11">CBS 200.50</strain>
    </source>
</reference>
<dbReference type="PANTHER" id="PTHR46714">
    <property type="entry name" value="TRANSCRIPTIONAL ACTIVATOR HAC1"/>
    <property type="match status" value="1"/>
</dbReference>
<dbReference type="GO" id="GO:0000981">
    <property type="term" value="F:DNA-binding transcription factor activity, RNA polymerase II-specific"/>
    <property type="evidence" value="ECO:0007669"/>
    <property type="project" value="InterPro"/>
</dbReference>
<keyword evidence="3" id="KW-0805">Transcription regulation</keyword>